<evidence type="ECO:0000256" key="1">
    <source>
        <dbReference type="ARBA" id="ARBA00022723"/>
    </source>
</evidence>
<evidence type="ECO:0000259" key="5">
    <source>
        <dbReference type="PROSITE" id="PS50222"/>
    </source>
</evidence>
<dbReference type="PROSITE" id="PS00018">
    <property type="entry name" value="EF_HAND_1"/>
    <property type="match status" value="6"/>
</dbReference>
<dbReference type="Pfam" id="PF13499">
    <property type="entry name" value="EF-hand_7"/>
    <property type="match status" value="1"/>
</dbReference>
<dbReference type="PANTHER" id="PTHR10827">
    <property type="entry name" value="RETICULOCALBIN"/>
    <property type="match status" value="1"/>
</dbReference>
<evidence type="ECO:0000256" key="4">
    <source>
        <dbReference type="SAM" id="SignalP"/>
    </source>
</evidence>
<feature type="region of interest" description="Disordered" evidence="3">
    <location>
        <begin position="165"/>
        <end position="185"/>
    </location>
</feature>
<sequence length="322" mass="35528">MKGTTMAKKELLLGAVAAGLLLSGASAPAFAAKGEGKHHQRHAAMIERLDADKNGKVSLDEFKTNASTAFKAFDADGNGEVTKDEIKARHAAFKDARKAVRNANEADRDKAREALRASGPYRLPGAGKMFEKTDTDRNGSLSKAEVLAAAERIFERRDGNKDGVLDAADARSGKGKWHHGKGGEQRAERMLNRLDTDKDGRISQAEMLARANRAFERFDTDRNGEVTKAEVDAKREAFRDARKAFRAVKATEGEARDAARAALRDARMDRMGLRLFERADTDRNGTLTRTEMETAANAMFKKRDRNGDGFITIDEMGKRRDR</sequence>
<protein>
    <recommendedName>
        <fullName evidence="5">EF-hand domain-containing protein</fullName>
    </recommendedName>
</protein>
<dbReference type="AlphaFoldDB" id="A0A6N8TJC0"/>
<dbReference type="InterPro" id="IPR011992">
    <property type="entry name" value="EF-hand-dom_pair"/>
</dbReference>
<evidence type="ECO:0000313" key="6">
    <source>
        <dbReference type="EMBL" id="MXO01204.1"/>
    </source>
</evidence>
<feature type="domain" description="EF-hand" evidence="5">
    <location>
        <begin position="121"/>
        <end position="156"/>
    </location>
</feature>
<feature type="domain" description="EF-hand" evidence="5">
    <location>
        <begin position="182"/>
        <end position="217"/>
    </location>
</feature>
<name>A0A6N8TJC0_SHIZO</name>
<dbReference type="Gene3D" id="1.10.238.10">
    <property type="entry name" value="EF-hand"/>
    <property type="match status" value="4"/>
</dbReference>
<keyword evidence="4" id="KW-0732">Signal</keyword>
<dbReference type="GO" id="GO:0005509">
    <property type="term" value="F:calcium ion binding"/>
    <property type="evidence" value="ECO:0007669"/>
    <property type="project" value="InterPro"/>
</dbReference>
<dbReference type="PANTHER" id="PTHR10827:SF98">
    <property type="entry name" value="45 KDA CALCIUM-BINDING PROTEIN"/>
    <property type="match status" value="1"/>
</dbReference>
<feature type="chain" id="PRO_5026695365" description="EF-hand domain-containing protein" evidence="4">
    <location>
        <begin position="32"/>
        <end position="322"/>
    </location>
</feature>
<feature type="domain" description="EF-hand" evidence="5">
    <location>
        <begin position="267"/>
        <end position="302"/>
    </location>
</feature>
<dbReference type="SUPFAM" id="SSF47473">
    <property type="entry name" value="EF-hand"/>
    <property type="match status" value="2"/>
</dbReference>
<evidence type="ECO:0000256" key="3">
    <source>
        <dbReference type="SAM" id="MobiDB-lite"/>
    </source>
</evidence>
<evidence type="ECO:0000256" key="2">
    <source>
        <dbReference type="ARBA" id="ARBA00022737"/>
    </source>
</evidence>
<proteinExistence type="predicted"/>
<feature type="signal peptide" evidence="4">
    <location>
        <begin position="1"/>
        <end position="31"/>
    </location>
</feature>
<evidence type="ECO:0000313" key="7">
    <source>
        <dbReference type="Proteomes" id="UP000440304"/>
    </source>
</evidence>
<keyword evidence="2" id="KW-0677">Repeat</keyword>
<reference evidence="6 7" key="1">
    <citation type="submission" date="2019-12" db="EMBL/GenBank/DDBJ databases">
        <title>Shinella granuli gen. nov., sp. nov., and proposal of the reclassification of Zoogloea ramigera ATCC 19623 as Shinella zoogloeoides sp. nov.</title>
        <authorList>
            <person name="Gao J."/>
        </authorList>
    </citation>
    <scope>NUCLEOTIDE SEQUENCE [LARGE SCALE GENOMIC DNA]</scope>
    <source>
        <strain evidence="6 7">DSM 287</strain>
    </source>
</reference>
<keyword evidence="1" id="KW-0479">Metal-binding</keyword>
<dbReference type="PROSITE" id="PS50222">
    <property type="entry name" value="EF_HAND_2"/>
    <property type="match status" value="4"/>
</dbReference>
<dbReference type="InterPro" id="IPR018247">
    <property type="entry name" value="EF_Hand_1_Ca_BS"/>
</dbReference>
<gene>
    <name evidence="6" type="ORF">GR156_12875</name>
</gene>
<accession>A0A6N8TJC0</accession>
<dbReference type="SMART" id="SM00054">
    <property type="entry name" value="EFh"/>
    <property type="match status" value="5"/>
</dbReference>
<dbReference type="InterPro" id="IPR002048">
    <property type="entry name" value="EF_hand_dom"/>
</dbReference>
<comment type="caution">
    <text evidence="6">The sequence shown here is derived from an EMBL/GenBank/DDBJ whole genome shotgun (WGS) entry which is preliminary data.</text>
</comment>
<dbReference type="EMBL" id="WUML01000010">
    <property type="protein sequence ID" value="MXO01204.1"/>
    <property type="molecule type" value="Genomic_DNA"/>
</dbReference>
<feature type="domain" description="EF-hand" evidence="5">
    <location>
        <begin position="61"/>
        <end position="96"/>
    </location>
</feature>
<organism evidence="6 7">
    <name type="scientific">Shinella zoogloeoides</name>
    <name type="common">Crabtreella saccharophila</name>
    <dbReference type="NCBI Taxonomy" id="352475"/>
    <lineage>
        <taxon>Bacteria</taxon>
        <taxon>Pseudomonadati</taxon>
        <taxon>Pseudomonadota</taxon>
        <taxon>Alphaproteobacteria</taxon>
        <taxon>Hyphomicrobiales</taxon>
        <taxon>Rhizobiaceae</taxon>
        <taxon>Shinella</taxon>
    </lineage>
</organism>
<dbReference type="Proteomes" id="UP000440304">
    <property type="component" value="Unassembled WGS sequence"/>
</dbReference>
<dbReference type="Pfam" id="PF13202">
    <property type="entry name" value="EF-hand_5"/>
    <property type="match status" value="5"/>
</dbReference>